<name>A0ABY9KBL1_9HYPH</name>
<dbReference type="Proteomes" id="UP001225788">
    <property type="component" value="Plasmid unnamed1"/>
</dbReference>
<sequence length="159" mass="17757">MFRRFLSTFGKSSSVKTQSSPADLAQLQDAVVHSIVGDITDLHDGEWGAREWVHIAVNHEVLIEEGRRSSTQTAVLARIPGGELEDLSFRLGAGSKAKLLELRDAMSNDERTWTIVDLTIERNGHYAFNFSYEPPPRLNGNLLHSPLSGILDRYKTQNP</sequence>
<accession>A0ABY9KBL1</accession>
<dbReference type="EMBL" id="CP132315">
    <property type="protein sequence ID" value="WLS05887.1"/>
    <property type="molecule type" value="Genomic_DNA"/>
</dbReference>
<keyword evidence="2" id="KW-1185">Reference proteome</keyword>
<evidence type="ECO:0000313" key="2">
    <source>
        <dbReference type="Proteomes" id="UP001225788"/>
    </source>
</evidence>
<keyword evidence="1" id="KW-0614">Plasmid</keyword>
<reference evidence="1 2" key="1">
    <citation type="submission" date="2023-08" db="EMBL/GenBank/DDBJ databases">
        <title>Pathogen: clinical or host-associated sample.</title>
        <authorList>
            <person name="Hergert J."/>
            <person name="Casey R."/>
            <person name="Wagner J."/>
            <person name="Young E.L."/>
            <person name="Oakeson K.F."/>
        </authorList>
    </citation>
    <scope>NUCLEOTIDE SEQUENCE [LARGE SCALE GENOMIC DNA]</scope>
    <source>
        <strain evidence="1 2">UPHL-collab-2</strain>
        <plasmid evidence="1 2">unnamed1</plasmid>
    </source>
</reference>
<protein>
    <recommendedName>
        <fullName evidence="3">Polyketide cyclase/dehydrase/lipid transport protein</fullName>
    </recommendedName>
</protein>
<evidence type="ECO:0008006" key="3">
    <source>
        <dbReference type="Google" id="ProtNLM"/>
    </source>
</evidence>
<dbReference type="RefSeq" id="WP_247222311.1">
    <property type="nucleotide sequence ID" value="NZ_CP081988.1"/>
</dbReference>
<gene>
    <name evidence="1" type="ORF">Q9315_18640</name>
</gene>
<proteinExistence type="predicted"/>
<organism evidence="1 2">
    <name type="scientific">Shinella oryzae</name>
    <dbReference type="NCBI Taxonomy" id="2871820"/>
    <lineage>
        <taxon>Bacteria</taxon>
        <taxon>Pseudomonadati</taxon>
        <taxon>Pseudomonadota</taxon>
        <taxon>Alphaproteobacteria</taxon>
        <taxon>Hyphomicrobiales</taxon>
        <taxon>Rhizobiaceae</taxon>
        <taxon>Shinella</taxon>
    </lineage>
</organism>
<geneLocation type="plasmid" evidence="1 2">
    <name>unnamed1</name>
</geneLocation>
<evidence type="ECO:0000313" key="1">
    <source>
        <dbReference type="EMBL" id="WLS05887.1"/>
    </source>
</evidence>